<dbReference type="GO" id="GO:0005525">
    <property type="term" value="F:GTP binding"/>
    <property type="evidence" value="ECO:0007669"/>
    <property type="project" value="InterPro"/>
</dbReference>
<keyword evidence="1" id="KW-0472">Membrane</keyword>
<dbReference type="Gene3D" id="2.160.20.120">
    <property type="match status" value="1"/>
</dbReference>
<keyword evidence="4" id="KW-1185">Reference proteome</keyword>
<protein>
    <recommendedName>
        <fullName evidence="2">Putative auto-transporter adhesin head GIN domain-containing protein</fullName>
    </recommendedName>
</protein>
<dbReference type="Gene3D" id="3.40.50.300">
    <property type="entry name" value="P-loop containing nucleotide triphosphate hydrolases"/>
    <property type="match status" value="1"/>
</dbReference>
<dbReference type="PANTHER" id="PTHR39200">
    <property type="entry name" value="HYPOTHETICAL EXPORTED PROTEIN"/>
    <property type="match status" value="1"/>
</dbReference>
<dbReference type="EMBL" id="QXFT01001183">
    <property type="protein sequence ID" value="KAE9326155.1"/>
    <property type="molecule type" value="Genomic_DNA"/>
</dbReference>
<feature type="transmembrane region" description="Helical" evidence="1">
    <location>
        <begin position="362"/>
        <end position="379"/>
    </location>
</feature>
<dbReference type="Proteomes" id="UP000434957">
    <property type="component" value="Unassembled WGS sequence"/>
</dbReference>
<evidence type="ECO:0000313" key="4">
    <source>
        <dbReference type="Proteomes" id="UP000434957"/>
    </source>
</evidence>
<keyword evidence="1" id="KW-1133">Transmembrane helix</keyword>
<dbReference type="Pfam" id="PF10988">
    <property type="entry name" value="DUF2807"/>
    <property type="match status" value="1"/>
</dbReference>
<dbReference type="PROSITE" id="PS51419">
    <property type="entry name" value="RAB"/>
    <property type="match status" value="1"/>
</dbReference>
<keyword evidence="1" id="KW-0812">Transmembrane</keyword>
<sequence length="536" mass="56788">MDDVVFVDAAPYWTVHCTPGGRLCEQDQAFVVTVTGSYDVVLRYEALDSVGDGDVARVRVKGSSSSEPQNVAAQLLVIDGLPVLEISATEEKLDVLLLRKQRVQRVINQGSGGVSIGDNVFATGGPSLTIGAVGSGDVTLSTSSPVTVDELTLSAQGSGHLQGSFSEFDVKTLRLAVTSSGGATVLAGSNGTADSLALTVQGSGSLCLSAGGLLETNRLKIKKIGSGDVSLGPRGSCQNAEVDVGGSGTIDVGGVECHSVNVDLLGSGNVVVQATDSLSGDVYGSGHLHYFGTAPRSIDNVNYMGLVVATPTSSSYHPSGCKAKPFPSLVSIATTTNSSNQSDGSGASDEFRYDLTIDQSNIVYLAGVVFLVGLVLRWFNESRRRAREEQRQPLIGAQRRCGDIALWALNRVYYKDALGALRVYDMSRPETFDSILKKKKIDSKMELPNGEPLPAILCENKCDLKEDVARDFLDEFCKTSNFTGWFDTSAKETSTSTMLRSDRRQRSTTTLSARRVLPTKATQTSPAGAAIFSNLP</sequence>
<reference evidence="3 4" key="1">
    <citation type="submission" date="2018-08" db="EMBL/GenBank/DDBJ databases">
        <title>Genomic investigation of the strawberry pathogen Phytophthora fragariae indicates pathogenicity is determined by transcriptional variation in three key races.</title>
        <authorList>
            <person name="Adams T.M."/>
            <person name="Armitage A.D."/>
            <person name="Sobczyk M.K."/>
            <person name="Bates H.J."/>
            <person name="Dunwell J.M."/>
            <person name="Nellist C.F."/>
            <person name="Harrison R.J."/>
        </authorList>
    </citation>
    <scope>NUCLEOTIDE SEQUENCE [LARGE SCALE GENOMIC DNA]</scope>
    <source>
        <strain evidence="3 4">SCRP333</strain>
    </source>
</reference>
<comment type="caution">
    <text evidence="3">The sequence shown here is derived from an EMBL/GenBank/DDBJ whole genome shotgun (WGS) entry which is preliminary data.</text>
</comment>
<accession>A0A6A4EQU3</accession>
<evidence type="ECO:0000313" key="3">
    <source>
        <dbReference type="EMBL" id="KAE9326155.1"/>
    </source>
</evidence>
<evidence type="ECO:0000259" key="2">
    <source>
        <dbReference type="Pfam" id="PF10988"/>
    </source>
</evidence>
<feature type="domain" description="Putative auto-transporter adhesin head GIN" evidence="2">
    <location>
        <begin position="192"/>
        <end position="293"/>
    </location>
</feature>
<dbReference type="InterPro" id="IPR027417">
    <property type="entry name" value="P-loop_NTPase"/>
</dbReference>
<organism evidence="3 4">
    <name type="scientific">Phytophthora rubi</name>
    <dbReference type="NCBI Taxonomy" id="129364"/>
    <lineage>
        <taxon>Eukaryota</taxon>
        <taxon>Sar</taxon>
        <taxon>Stramenopiles</taxon>
        <taxon>Oomycota</taxon>
        <taxon>Peronosporomycetes</taxon>
        <taxon>Peronosporales</taxon>
        <taxon>Peronosporaceae</taxon>
        <taxon>Phytophthora</taxon>
    </lineage>
</organism>
<evidence type="ECO:0000256" key="1">
    <source>
        <dbReference type="SAM" id="Phobius"/>
    </source>
</evidence>
<proteinExistence type="predicted"/>
<gene>
    <name evidence="3" type="ORF">PR003_g16296</name>
</gene>
<dbReference type="Pfam" id="PF00071">
    <property type="entry name" value="Ras"/>
    <property type="match status" value="1"/>
</dbReference>
<dbReference type="AlphaFoldDB" id="A0A6A4EQU3"/>
<dbReference type="InterPro" id="IPR021255">
    <property type="entry name" value="DUF2807"/>
</dbReference>
<dbReference type="GO" id="GO:0003924">
    <property type="term" value="F:GTPase activity"/>
    <property type="evidence" value="ECO:0007669"/>
    <property type="project" value="InterPro"/>
</dbReference>
<dbReference type="InterPro" id="IPR001806">
    <property type="entry name" value="Small_GTPase"/>
</dbReference>
<name>A0A6A4EQU3_9STRA</name>
<dbReference type="SUPFAM" id="SSF52540">
    <property type="entry name" value="P-loop containing nucleoside triphosphate hydrolases"/>
    <property type="match status" value="1"/>
</dbReference>
<dbReference type="SMART" id="SM00175">
    <property type="entry name" value="RAB"/>
    <property type="match status" value="1"/>
</dbReference>
<dbReference type="PANTHER" id="PTHR39200:SF1">
    <property type="entry name" value="AUTO-TRANSPORTER ADHESIN HEAD GIN DOMAIN-CONTAINING PROTEIN-RELATED"/>
    <property type="match status" value="1"/>
</dbReference>